<dbReference type="SMART" id="SM00387">
    <property type="entry name" value="HATPase_c"/>
    <property type="match status" value="1"/>
</dbReference>
<dbReference type="STRING" id="1344003.SAMN05445060_1053"/>
<protein>
    <recommendedName>
        <fullName evidence="21">Signal transduction histidine-protein kinase/phosphatase MprB</fullName>
        <ecNumber evidence="5">2.7.13.3</ecNumber>
    </recommendedName>
    <alternativeName>
        <fullName evidence="22">Mycobacterial persistence regulator B</fullName>
    </alternativeName>
</protein>
<dbReference type="InterPro" id="IPR036097">
    <property type="entry name" value="HisK_dim/P_sf"/>
</dbReference>
<keyword evidence="12" id="KW-0378">Hydrolase</keyword>
<evidence type="ECO:0000313" key="27">
    <source>
        <dbReference type="EMBL" id="SIR81405.1"/>
    </source>
</evidence>
<evidence type="ECO:0000256" key="18">
    <source>
        <dbReference type="ARBA" id="ARBA00023016"/>
    </source>
</evidence>
<keyword evidence="28" id="KW-1185">Reference proteome</keyword>
<evidence type="ECO:0000256" key="6">
    <source>
        <dbReference type="ARBA" id="ARBA00022475"/>
    </source>
</evidence>
<dbReference type="PROSITE" id="PS50885">
    <property type="entry name" value="HAMP"/>
    <property type="match status" value="1"/>
</dbReference>
<feature type="transmembrane region" description="Helical" evidence="24">
    <location>
        <begin position="12"/>
        <end position="32"/>
    </location>
</feature>
<dbReference type="EMBL" id="FTNT01000002">
    <property type="protein sequence ID" value="SIR81405.1"/>
    <property type="molecule type" value="Genomic_DNA"/>
</dbReference>
<evidence type="ECO:0000256" key="5">
    <source>
        <dbReference type="ARBA" id="ARBA00012438"/>
    </source>
</evidence>
<dbReference type="RefSeq" id="WP_076477144.1">
    <property type="nucleotide sequence ID" value="NZ_FTNT01000002.1"/>
</dbReference>
<dbReference type="InterPro" id="IPR036890">
    <property type="entry name" value="HATPase_C_sf"/>
</dbReference>
<keyword evidence="14" id="KW-0460">Magnesium</keyword>
<organism evidence="27 28">
    <name type="scientific">Williamsia sterculiae</name>
    <dbReference type="NCBI Taxonomy" id="1344003"/>
    <lineage>
        <taxon>Bacteria</taxon>
        <taxon>Bacillati</taxon>
        <taxon>Actinomycetota</taxon>
        <taxon>Actinomycetes</taxon>
        <taxon>Mycobacteriales</taxon>
        <taxon>Nocardiaceae</taxon>
        <taxon>Williamsia</taxon>
    </lineage>
</organism>
<keyword evidence="24" id="KW-0472">Membrane</keyword>
<evidence type="ECO:0000256" key="3">
    <source>
        <dbReference type="ARBA" id="ARBA00001946"/>
    </source>
</evidence>
<evidence type="ECO:0000256" key="12">
    <source>
        <dbReference type="ARBA" id="ARBA00022801"/>
    </source>
</evidence>
<comment type="subcellular location">
    <subcellularLocation>
        <location evidence="4">Cell membrane</location>
        <topology evidence="4">Multi-pass membrane protein</topology>
    </subcellularLocation>
</comment>
<dbReference type="InterPro" id="IPR003661">
    <property type="entry name" value="HisK_dim/P_dom"/>
</dbReference>
<evidence type="ECO:0000256" key="9">
    <source>
        <dbReference type="ARBA" id="ARBA00022692"/>
    </source>
</evidence>
<keyword evidence="8" id="KW-0808">Transferase</keyword>
<evidence type="ECO:0000256" key="8">
    <source>
        <dbReference type="ARBA" id="ARBA00022679"/>
    </source>
</evidence>
<dbReference type="Gene3D" id="1.10.287.130">
    <property type="match status" value="1"/>
</dbReference>
<evidence type="ECO:0000256" key="16">
    <source>
        <dbReference type="ARBA" id="ARBA00022989"/>
    </source>
</evidence>
<evidence type="ECO:0000256" key="19">
    <source>
        <dbReference type="ARBA" id="ARBA00023026"/>
    </source>
</evidence>
<evidence type="ECO:0000259" key="25">
    <source>
        <dbReference type="PROSITE" id="PS50109"/>
    </source>
</evidence>
<dbReference type="SUPFAM" id="SSF47384">
    <property type="entry name" value="Homodimeric domain of signal transducing histidine kinase"/>
    <property type="match status" value="1"/>
</dbReference>
<gene>
    <name evidence="27" type="ORF">SAMN05445060_1053</name>
</gene>
<evidence type="ECO:0000256" key="22">
    <source>
        <dbReference type="ARBA" id="ARBA00041776"/>
    </source>
</evidence>
<dbReference type="CDD" id="cd00082">
    <property type="entry name" value="HisKA"/>
    <property type="match status" value="1"/>
</dbReference>
<evidence type="ECO:0000256" key="14">
    <source>
        <dbReference type="ARBA" id="ARBA00022842"/>
    </source>
</evidence>
<proteinExistence type="predicted"/>
<keyword evidence="10" id="KW-0547">Nucleotide-binding</keyword>
<name>A0A1N7E0D3_9NOCA</name>
<dbReference type="GO" id="GO:0004721">
    <property type="term" value="F:phosphoprotein phosphatase activity"/>
    <property type="evidence" value="ECO:0007669"/>
    <property type="project" value="UniProtKB-KW"/>
</dbReference>
<dbReference type="Pfam" id="PF02518">
    <property type="entry name" value="HATPase_c"/>
    <property type="match status" value="1"/>
</dbReference>
<keyword evidence="6" id="KW-1003">Cell membrane</keyword>
<comment type="cofactor">
    <cofactor evidence="2">
        <name>Mn(2+)</name>
        <dbReference type="ChEBI" id="CHEBI:29035"/>
    </cofactor>
</comment>
<dbReference type="PANTHER" id="PTHR44936:SF9">
    <property type="entry name" value="SENSOR PROTEIN CREC"/>
    <property type="match status" value="1"/>
</dbReference>
<dbReference type="InterPro" id="IPR004358">
    <property type="entry name" value="Sig_transdc_His_kin-like_C"/>
</dbReference>
<dbReference type="GO" id="GO:0000155">
    <property type="term" value="F:phosphorelay sensor kinase activity"/>
    <property type="evidence" value="ECO:0007669"/>
    <property type="project" value="InterPro"/>
</dbReference>
<keyword evidence="18" id="KW-0346">Stress response</keyword>
<evidence type="ECO:0000259" key="26">
    <source>
        <dbReference type="PROSITE" id="PS50885"/>
    </source>
</evidence>
<dbReference type="PRINTS" id="PR00344">
    <property type="entry name" value="BCTRLSENSOR"/>
</dbReference>
<dbReference type="Gene3D" id="3.30.565.10">
    <property type="entry name" value="Histidine kinase-like ATPase, C-terminal domain"/>
    <property type="match status" value="1"/>
</dbReference>
<dbReference type="CDD" id="cd00075">
    <property type="entry name" value="HATPase"/>
    <property type="match status" value="1"/>
</dbReference>
<keyword evidence="19" id="KW-0843">Virulence</keyword>
<evidence type="ECO:0000256" key="11">
    <source>
        <dbReference type="ARBA" id="ARBA00022777"/>
    </source>
</evidence>
<dbReference type="PROSITE" id="PS50109">
    <property type="entry name" value="HIS_KIN"/>
    <property type="match status" value="1"/>
</dbReference>
<keyword evidence="11 27" id="KW-0418">Kinase</keyword>
<keyword evidence="15" id="KW-0904">Protein phosphatase</keyword>
<keyword evidence="9 24" id="KW-0812">Transmembrane</keyword>
<dbReference type="AlphaFoldDB" id="A0A1N7E0D3"/>
<dbReference type="OrthoDB" id="5499837at2"/>
<evidence type="ECO:0000256" key="13">
    <source>
        <dbReference type="ARBA" id="ARBA00022840"/>
    </source>
</evidence>
<comment type="catalytic activity">
    <reaction evidence="1">
        <text>ATP + protein L-histidine = ADP + protein N-phospho-L-histidine.</text>
        <dbReference type="EC" id="2.7.13.3"/>
    </reaction>
</comment>
<dbReference type="EC" id="2.7.13.3" evidence="5"/>
<keyword evidence="13" id="KW-0067">ATP-binding</keyword>
<keyword evidence="17" id="KW-0902">Two-component regulatory system</keyword>
<dbReference type="InterPro" id="IPR003660">
    <property type="entry name" value="HAMP_dom"/>
</dbReference>
<accession>A0A1N7E0D3</accession>
<evidence type="ECO:0000256" key="2">
    <source>
        <dbReference type="ARBA" id="ARBA00001936"/>
    </source>
</evidence>
<evidence type="ECO:0000256" key="10">
    <source>
        <dbReference type="ARBA" id="ARBA00022741"/>
    </source>
</evidence>
<evidence type="ECO:0000256" key="20">
    <source>
        <dbReference type="ARBA" id="ARBA00023211"/>
    </source>
</evidence>
<evidence type="ECO:0000256" key="1">
    <source>
        <dbReference type="ARBA" id="ARBA00000085"/>
    </source>
</evidence>
<evidence type="ECO:0000256" key="21">
    <source>
        <dbReference type="ARBA" id="ARBA00040454"/>
    </source>
</evidence>
<keyword evidence="20" id="KW-0464">Manganese</keyword>
<dbReference type="PANTHER" id="PTHR44936">
    <property type="entry name" value="SENSOR PROTEIN CREC"/>
    <property type="match status" value="1"/>
</dbReference>
<evidence type="ECO:0000256" key="17">
    <source>
        <dbReference type="ARBA" id="ARBA00023012"/>
    </source>
</evidence>
<dbReference type="InterPro" id="IPR003594">
    <property type="entry name" value="HATPase_dom"/>
</dbReference>
<evidence type="ECO:0000256" key="15">
    <source>
        <dbReference type="ARBA" id="ARBA00022912"/>
    </source>
</evidence>
<sequence>MRRTILRSTIAVVLAIGLMLGIPLSVMAWWWVERSTDRELAQRLESAAPVLVADAEDGVVDHLDTDSLAALIPARGWMVVRYPTANEPGGSARMGETDIGRPESGPSQSRTIDLGREGRITLHVNIERQRRDQWAAVGAVTTLVLLSVLAGIVVALAISARLTRPLSDLADRASRMAGGDLRTGWTRYDIAELDQVAGAMSLANQEIAMRLEREGRIVGDVSHQLRSRLTAIQLRLDELAMHPDPDVVAEADAALSQVERLSEDLDGLIAASRESDSAATEPIPVRPVIETVVDDFSAAFTARSRRVTADVDGDGMAWTSPSRLREAVSVLLDNALRHGAGNCRVEVRDLSAETVRISVADEGPGVPDSVAPHIFRRGFSSQGSSGVGLPLARALVEADAGRLELSSRRPAVFTIVLPAAGAARPVARAVSEPR</sequence>
<reference evidence="27 28" key="1">
    <citation type="submission" date="2017-01" db="EMBL/GenBank/DDBJ databases">
        <authorList>
            <person name="Mah S.A."/>
            <person name="Swanson W.J."/>
            <person name="Moy G.W."/>
            <person name="Vacquier V.D."/>
        </authorList>
    </citation>
    <scope>NUCLEOTIDE SEQUENCE [LARGE SCALE GENOMIC DNA]</scope>
    <source>
        <strain evidence="27 28">CPCC 203464</strain>
    </source>
</reference>
<comment type="cofactor">
    <cofactor evidence="3">
        <name>Mg(2+)</name>
        <dbReference type="ChEBI" id="CHEBI:18420"/>
    </cofactor>
</comment>
<dbReference type="SUPFAM" id="SSF55874">
    <property type="entry name" value="ATPase domain of HSP90 chaperone/DNA topoisomerase II/histidine kinase"/>
    <property type="match status" value="1"/>
</dbReference>
<evidence type="ECO:0000256" key="7">
    <source>
        <dbReference type="ARBA" id="ARBA00022553"/>
    </source>
</evidence>
<dbReference type="Proteomes" id="UP000186218">
    <property type="component" value="Unassembled WGS sequence"/>
</dbReference>
<evidence type="ECO:0000313" key="28">
    <source>
        <dbReference type="Proteomes" id="UP000186218"/>
    </source>
</evidence>
<feature type="region of interest" description="Disordered" evidence="23">
    <location>
        <begin position="88"/>
        <end position="111"/>
    </location>
</feature>
<feature type="domain" description="Histidine kinase" evidence="25">
    <location>
        <begin position="220"/>
        <end position="421"/>
    </location>
</feature>
<evidence type="ECO:0000256" key="23">
    <source>
        <dbReference type="SAM" id="MobiDB-lite"/>
    </source>
</evidence>
<feature type="transmembrane region" description="Helical" evidence="24">
    <location>
        <begin position="134"/>
        <end position="158"/>
    </location>
</feature>
<evidence type="ECO:0000256" key="4">
    <source>
        <dbReference type="ARBA" id="ARBA00004651"/>
    </source>
</evidence>
<evidence type="ECO:0000256" key="24">
    <source>
        <dbReference type="SAM" id="Phobius"/>
    </source>
</evidence>
<dbReference type="InterPro" id="IPR050980">
    <property type="entry name" value="2C_sensor_his_kinase"/>
</dbReference>
<feature type="domain" description="HAMP" evidence="26">
    <location>
        <begin position="160"/>
        <end position="212"/>
    </location>
</feature>
<dbReference type="GO" id="GO:0005524">
    <property type="term" value="F:ATP binding"/>
    <property type="evidence" value="ECO:0007669"/>
    <property type="project" value="UniProtKB-KW"/>
</dbReference>
<keyword evidence="16 24" id="KW-1133">Transmembrane helix</keyword>
<dbReference type="InterPro" id="IPR005467">
    <property type="entry name" value="His_kinase_dom"/>
</dbReference>
<dbReference type="GO" id="GO:0005886">
    <property type="term" value="C:plasma membrane"/>
    <property type="evidence" value="ECO:0007669"/>
    <property type="project" value="UniProtKB-SubCell"/>
</dbReference>
<keyword evidence="7" id="KW-0597">Phosphoprotein</keyword>